<evidence type="ECO:0000256" key="7">
    <source>
        <dbReference type="RuleBase" id="RU003878"/>
    </source>
</evidence>
<dbReference type="PANTHER" id="PTHR11545:SF2">
    <property type="entry name" value="LARGE RIBOSOMAL SUBUNIT PROTEIN UL13M"/>
    <property type="match status" value="1"/>
</dbReference>
<dbReference type="RefSeq" id="WP_069978781.1">
    <property type="nucleotide sequence ID" value="NZ_CP017269.1"/>
</dbReference>
<dbReference type="InterPro" id="IPR036899">
    <property type="entry name" value="Ribosomal_uL13_sf"/>
</dbReference>
<evidence type="ECO:0000313" key="9">
    <source>
        <dbReference type="Proteomes" id="UP000095743"/>
    </source>
</evidence>
<comment type="subunit">
    <text evidence="5">Part of the 50S ribosomal subunit.</text>
</comment>
<sequence>MKSFMAKPLEIERKWYVIDAEGKPLGRLASEVASILRGKRKPIFTPHVDTGDYVIIVNAEKVLFTGRKLDKKLYRHHTGHPGGLKEVTARELMAKKPEQALKLAIKGMLPKNSLGRQMFTKLKVYAGAEHNHQAQQPEVLDI</sequence>
<evidence type="ECO:0000313" key="8">
    <source>
        <dbReference type="EMBL" id="AOT71202.1"/>
    </source>
</evidence>
<dbReference type="InterPro" id="IPR023563">
    <property type="entry name" value="Ribosomal_uL13_CS"/>
</dbReference>
<accession>A0A1D8GK21</accession>
<dbReference type="PROSITE" id="PS00783">
    <property type="entry name" value="RIBOSOMAL_L13"/>
    <property type="match status" value="1"/>
</dbReference>
<dbReference type="GO" id="GO:0003729">
    <property type="term" value="F:mRNA binding"/>
    <property type="evidence" value="ECO:0007669"/>
    <property type="project" value="UniProtKB-ARBA"/>
</dbReference>
<dbReference type="AlphaFoldDB" id="A0A1D8GK21"/>
<evidence type="ECO:0000256" key="5">
    <source>
        <dbReference type="HAMAP-Rule" id="MF_01366"/>
    </source>
</evidence>
<dbReference type="Gene3D" id="3.90.1180.10">
    <property type="entry name" value="Ribosomal protein L13"/>
    <property type="match status" value="1"/>
</dbReference>
<keyword evidence="3 5" id="KW-0687">Ribonucleoprotein</keyword>
<dbReference type="GO" id="GO:0003735">
    <property type="term" value="F:structural constituent of ribosome"/>
    <property type="evidence" value="ECO:0007669"/>
    <property type="project" value="InterPro"/>
</dbReference>
<gene>
    <name evidence="5 7" type="primary">rplM</name>
    <name evidence="8" type="ORF">Gferi_17565</name>
</gene>
<evidence type="ECO:0000256" key="2">
    <source>
        <dbReference type="ARBA" id="ARBA00022980"/>
    </source>
</evidence>
<evidence type="ECO:0000256" key="1">
    <source>
        <dbReference type="ARBA" id="ARBA00006227"/>
    </source>
</evidence>
<proteinExistence type="inferred from homology"/>
<dbReference type="HAMAP" id="MF_01366">
    <property type="entry name" value="Ribosomal_uL13"/>
    <property type="match status" value="1"/>
</dbReference>
<name>A0A1D8GK21_9FIRM</name>
<dbReference type="GO" id="GO:0006412">
    <property type="term" value="P:translation"/>
    <property type="evidence" value="ECO:0007669"/>
    <property type="project" value="UniProtKB-UniRule"/>
</dbReference>
<reference evidence="8 9" key="1">
    <citation type="submission" date="2016-09" db="EMBL/GenBank/DDBJ databases">
        <title>Genomic analysis reveals versatility of anaerobic energy metabolism of Geosporobacter ferrireducens IRF9 of phylum Firmicutes.</title>
        <authorList>
            <person name="Kim S.-J."/>
        </authorList>
    </citation>
    <scope>NUCLEOTIDE SEQUENCE [LARGE SCALE GENOMIC DNA]</scope>
    <source>
        <strain evidence="8 9">IRF9</strain>
    </source>
</reference>
<dbReference type="InterPro" id="IPR005823">
    <property type="entry name" value="Ribosomal_uL13_bac-type"/>
</dbReference>
<protein>
    <recommendedName>
        <fullName evidence="4 5">Large ribosomal subunit protein uL13</fullName>
    </recommendedName>
</protein>
<evidence type="ECO:0000256" key="3">
    <source>
        <dbReference type="ARBA" id="ARBA00023274"/>
    </source>
</evidence>
<dbReference type="PIRSF" id="PIRSF002181">
    <property type="entry name" value="Ribosomal_L13"/>
    <property type="match status" value="1"/>
</dbReference>
<dbReference type="FunFam" id="3.90.1180.10:FF:000001">
    <property type="entry name" value="50S ribosomal protein L13"/>
    <property type="match status" value="1"/>
</dbReference>
<keyword evidence="2 5" id="KW-0689">Ribosomal protein</keyword>
<dbReference type="GO" id="GO:0022625">
    <property type="term" value="C:cytosolic large ribosomal subunit"/>
    <property type="evidence" value="ECO:0007669"/>
    <property type="project" value="TreeGrafter"/>
</dbReference>
<dbReference type="SUPFAM" id="SSF52161">
    <property type="entry name" value="Ribosomal protein L13"/>
    <property type="match status" value="1"/>
</dbReference>
<evidence type="ECO:0000256" key="4">
    <source>
        <dbReference type="ARBA" id="ARBA00035201"/>
    </source>
</evidence>
<dbReference type="Proteomes" id="UP000095743">
    <property type="component" value="Chromosome"/>
</dbReference>
<dbReference type="STRING" id="1424294.Gferi_17565"/>
<dbReference type="InterPro" id="IPR005822">
    <property type="entry name" value="Ribosomal_uL13"/>
</dbReference>
<comment type="function">
    <text evidence="5 7">This protein is one of the early assembly proteins of the 50S ribosomal subunit, although it is not seen to bind rRNA by itself. It is important during the early stages of 50S assembly.</text>
</comment>
<keyword evidence="9" id="KW-1185">Reference proteome</keyword>
<dbReference type="EMBL" id="CP017269">
    <property type="protein sequence ID" value="AOT71202.1"/>
    <property type="molecule type" value="Genomic_DNA"/>
</dbReference>
<evidence type="ECO:0000256" key="6">
    <source>
        <dbReference type="RuleBase" id="RU003877"/>
    </source>
</evidence>
<organism evidence="8 9">
    <name type="scientific">Geosporobacter ferrireducens</name>
    <dbReference type="NCBI Taxonomy" id="1424294"/>
    <lineage>
        <taxon>Bacteria</taxon>
        <taxon>Bacillati</taxon>
        <taxon>Bacillota</taxon>
        <taxon>Clostridia</taxon>
        <taxon>Peptostreptococcales</taxon>
        <taxon>Thermotaleaceae</taxon>
        <taxon>Geosporobacter</taxon>
    </lineage>
</organism>
<dbReference type="OrthoDB" id="9801330at2"/>
<dbReference type="Pfam" id="PF00572">
    <property type="entry name" value="Ribosomal_L13"/>
    <property type="match status" value="1"/>
</dbReference>
<dbReference type="GO" id="GO:0017148">
    <property type="term" value="P:negative regulation of translation"/>
    <property type="evidence" value="ECO:0007669"/>
    <property type="project" value="TreeGrafter"/>
</dbReference>
<dbReference type="PANTHER" id="PTHR11545">
    <property type="entry name" value="RIBOSOMAL PROTEIN L13"/>
    <property type="match status" value="1"/>
</dbReference>
<comment type="similarity">
    <text evidence="1 5 6">Belongs to the universal ribosomal protein uL13 family.</text>
</comment>
<dbReference type="CDD" id="cd00392">
    <property type="entry name" value="Ribosomal_L13"/>
    <property type="match status" value="1"/>
</dbReference>
<dbReference type="NCBIfam" id="TIGR01066">
    <property type="entry name" value="rplM_bact"/>
    <property type="match status" value="1"/>
</dbReference>
<dbReference type="KEGG" id="gfe:Gferi_17565"/>